<accession>A0A8D8IMN4</accession>
<dbReference type="EMBL" id="HBUE01257412">
    <property type="protein sequence ID" value="CAG6557189.1"/>
    <property type="molecule type" value="Transcribed_RNA"/>
</dbReference>
<dbReference type="AlphaFoldDB" id="A0A8D8IMN4"/>
<protein>
    <submittedName>
        <fullName evidence="1">(northern house mosquito) hypothetical protein</fullName>
    </submittedName>
</protein>
<evidence type="ECO:0000313" key="1">
    <source>
        <dbReference type="EMBL" id="CAG6557189.1"/>
    </source>
</evidence>
<proteinExistence type="predicted"/>
<reference evidence="1" key="1">
    <citation type="submission" date="2021-05" db="EMBL/GenBank/DDBJ databases">
        <authorList>
            <person name="Alioto T."/>
            <person name="Alioto T."/>
            <person name="Gomez Garrido J."/>
        </authorList>
    </citation>
    <scope>NUCLEOTIDE SEQUENCE</scope>
</reference>
<organism evidence="1">
    <name type="scientific">Culex pipiens</name>
    <name type="common">House mosquito</name>
    <dbReference type="NCBI Taxonomy" id="7175"/>
    <lineage>
        <taxon>Eukaryota</taxon>
        <taxon>Metazoa</taxon>
        <taxon>Ecdysozoa</taxon>
        <taxon>Arthropoda</taxon>
        <taxon>Hexapoda</taxon>
        <taxon>Insecta</taxon>
        <taxon>Pterygota</taxon>
        <taxon>Neoptera</taxon>
        <taxon>Endopterygota</taxon>
        <taxon>Diptera</taxon>
        <taxon>Nematocera</taxon>
        <taxon>Culicoidea</taxon>
        <taxon>Culicidae</taxon>
        <taxon>Culicinae</taxon>
        <taxon>Culicini</taxon>
        <taxon>Culex</taxon>
        <taxon>Culex</taxon>
    </lineage>
</organism>
<name>A0A8D8IMN4_CULPI</name>
<dbReference type="EMBL" id="HBUE01152407">
    <property type="protein sequence ID" value="CAG6505885.1"/>
    <property type="molecule type" value="Transcribed_RNA"/>
</dbReference>
<sequence>MSWPLVLKISSKRPKLIELRLKTKASKSKEVRPKERTIGKNRKCTLQLVITRKKTSATIRNSAKLITFCRVVTWRTSSARNALRTTTWTRSSLKPLLSSIVKRTIWRTSLTTAKPVPRLPVSPTRKRLPGT</sequence>
<dbReference type="EMBL" id="HBUE01043889">
    <property type="protein sequence ID" value="CAG6461843.1"/>
    <property type="molecule type" value="Transcribed_RNA"/>
</dbReference>